<keyword evidence="3" id="KW-1185">Reference proteome</keyword>
<gene>
    <name evidence="2" type="ORF">JG688_00005510</name>
</gene>
<organism evidence="2 3">
    <name type="scientific">Phytophthora aleatoria</name>
    <dbReference type="NCBI Taxonomy" id="2496075"/>
    <lineage>
        <taxon>Eukaryota</taxon>
        <taxon>Sar</taxon>
        <taxon>Stramenopiles</taxon>
        <taxon>Oomycota</taxon>
        <taxon>Peronosporomycetes</taxon>
        <taxon>Peronosporales</taxon>
        <taxon>Peronosporaceae</taxon>
        <taxon>Phytophthora</taxon>
    </lineage>
</organism>
<dbReference type="EMBL" id="JAENGY010000220">
    <property type="protein sequence ID" value="KAG6969018.1"/>
    <property type="molecule type" value="Genomic_DNA"/>
</dbReference>
<evidence type="ECO:0000313" key="2">
    <source>
        <dbReference type="EMBL" id="KAG6969018.1"/>
    </source>
</evidence>
<evidence type="ECO:0000256" key="1">
    <source>
        <dbReference type="SAM" id="MobiDB-lite"/>
    </source>
</evidence>
<comment type="caution">
    <text evidence="2">The sequence shown here is derived from an EMBL/GenBank/DDBJ whole genome shotgun (WGS) entry which is preliminary data.</text>
</comment>
<dbReference type="Pfam" id="PF00995">
    <property type="entry name" value="Sec1"/>
    <property type="match status" value="1"/>
</dbReference>
<name>A0A8J5J8D0_9STRA</name>
<reference evidence="2" key="1">
    <citation type="submission" date="2021-01" db="EMBL/GenBank/DDBJ databases">
        <title>Phytophthora aleatoria, a newly-described species from Pinus radiata is distinct from Phytophthora cactorum isolates based on comparative genomics.</title>
        <authorList>
            <person name="Mcdougal R."/>
            <person name="Panda P."/>
            <person name="Williams N."/>
            <person name="Studholme D.J."/>
        </authorList>
    </citation>
    <scope>NUCLEOTIDE SEQUENCE</scope>
    <source>
        <strain evidence="2">NZFS 4037</strain>
    </source>
</reference>
<feature type="compositionally biased region" description="Polar residues" evidence="1">
    <location>
        <begin position="668"/>
        <end position="677"/>
    </location>
</feature>
<dbReference type="InterPro" id="IPR001619">
    <property type="entry name" value="Sec1-like"/>
</dbReference>
<feature type="region of interest" description="Disordered" evidence="1">
    <location>
        <begin position="668"/>
        <end position="705"/>
    </location>
</feature>
<protein>
    <recommendedName>
        <fullName evidence="4">Sec1 family domain-containing protein 2</fullName>
    </recommendedName>
</protein>
<dbReference type="Proteomes" id="UP000709295">
    <property type="component" value="Unassembled WGS sequence"/>
</dbReference>
<dbReference type="AlphaFoldDB" id="A0A8J5J8D0"/>
<evidence type="ECO:0000313" key="3">
    <source>
        <dbReference type="Proteomes" id="UP000709295"/>
    </source>
</evidence>
<accession>A0A8J5J8D0</accession>
<dbReference type="GO" id="GO:0016192">
    <property type="term" value="P:vesicle-mediated transport"/>
    <property type="evidence" value="ECO:0007669"/>
    <property type="project" value="InterPro"/>
</dbReference>
<evidence type="ECO:0008006" key="4">
    <source>
        <dbReference type="Google" id="ProtNLM"/>
    </source>
</evidence>
<feature type="region of interest" description="Disordered" evidence="1">
    <location>
        <begin position="251"/>
        <end position="270"/>
    </location>
</feature>
<dbReference type="PANTHER" id="PTHR11679">
    <property type="entry name" value="VESICLE PROTEIN SORTING-ASSOCIATED"/>
    <property type="match status" value="1"/>
</dbReference>
<sequence length="868" mass="93873">MSSMVNLAEEVLGGVLQAAEQLQGAIIAGETGCVESLRWAGAMPLLLRDLGVQNVVCASDLLNCASPQELRRLLLLEENESASHVALLLSGFLWDYEAALKRLLALGVVHRLTVCSSLSERAHECYDFSKLGGDAALAATGARAAKVMKFEDFALELSKNATFPTENKAELSEQPTGEDEDWDWEDTETKTVNKDTIPVQNKVQVVHLPLNVVPLLSTKTFSPEPSLFVLSHPTCASAFPLLLHQVEDDKMASPASPTGRGGAGFKSTNGGKKYRHVKDVLPEHIPSAFRRSMRLLAYTLAEMMLGARLDVKERIFAVGATSLKIGHTLLRILNELQEETSPQLLQGQQAASIVIVDRTADLASPCSFGSSLLDRILALLPQTPTKSTAGEDTAEDSATRPSVTEIFPLHGCEPTPLSAIAATFDKSGYQPSEFVSQIQWKGGASLCHPTIPSGSNVFRSLAFRPAKLALRDLDKRLQAVEQTLLQQGKLQTAAVTRRPGEKVRGRDVVLRRISKILEAGEPTNLEHSSLVELGVIVLEALERMDQSQNRWDKCRERAVRQLELQKQGGTEWILPEMADIMQRQVSAMQSGTSGDNEEFLSLQELLTLLVNAFALSAGTPLEDFTIQMVQKALVESVLQAVQTTPLSVQTALPELYVQLSPYISTSGAQVGHATTDNTEGDDWDWNDGSSSPTASKEPSDGRSGGIQLIEAKSVIESYVDSLMSPLKDCEQQFVKVSDGEGTSMTKDSPRSLIAQLCSSIVDPSGAPISDIQHIVDASEQLTRAGIDLLKSGFSKFGFGGSGGSQRGTNGSRLLGDANVLVVFVVGGVTFEEIQEVHDALSDNIKYQIILGGTTITNNEVILKKLFAF</sequence>
<proteinExistence type="predicted"/>